<keyword evidence="2" id="KW-1185">Reference proteome</keyword>
<accession>A0AAW0G3R9</accession>
<evidence type="ECO:0000313" key="2">
    <source>
        <dbReference type="Proteomes" id="UP001385951"/>
    </source>
</evidence>
<gene>
    <name evidence="1" type="ORF">QCA50_010779</name>
</gene>
<dbReference type="EMBL" id="JASBNA010000018">
    <property type="protein sequence ID" value="KAK7685969.1"/>
    <property type="molecule type" value="Genomic_DNA"/>
</dbReference>
<reference evidence="1 2" key="1">
    <citation type="submission" date="2022-09" db="EMBL/GenBank/DDBJ databases">
        <authorList>
            <person name="Palmer J.M."/>
        </authorList>
    </citation>
    <scope>NUCLEOTIDE SEQUENCE [LARGE SCALE GENOMIC DNA]</scope>
    <source>
        <strain evidence="1 2">DSM 7382</strain>
    </source>
</reference>
<dbReference type="AlphaFoldDB" id="A0AAW0G3R9"/>
<protein>
    <submittedName>
        <fullName evidence="1">Uncharacterized protein</fullName>
    </submittedName>
</protein>
<organism evidence="1 2">
    <name type="scientific">Cerrena zonata</name>
    <dbReference type="NCBI Taxonomy" id="2478898"/>
    <lineage>
        <taxon>Eukaryota</taxon>
        <taxon>Fungi</taxon>
        <taxon>Dikarya</taxon>
        <taxon>Basidiomycota</taxon>
        <taxon>Agaricomycotina</taxon>
        <taxon>Agaricomycetes</taxon>
        <taxon>Polyporales</taxon>
        <taxon>Cerrenaceae</taxon>
        <taxon>Cerrena</taxon>
    </lineage>
</organism>
<sequence>MQRSRCTRRPPWALPSLSDIASPQADILPLWYAIQPDIIFTERSTTFLHSRSVDDSAPELVADMYPSGSPPPLEYPASLPDLEDAALPLRDMSAAEHPMCGTYIPPLLHTGP</sequence>
<name>A0AAW0G3R9_9APHY</name>
<comment type="caution">
    <text evidence="1">The sequence shown here is derived from an EMBL/GenBank/DDBJ whole genome shotgun (WGS) entry which is preliminary data.</text>
</comment>
<dbReference type="Proteomes" id="UP001385951">
    <property type="component" value="Unassembled WGS sequence"/>
</dbReference>
<evidence type="ECO:0000313" key="1">
    <source>
        <dbReference type="EMBL" id="KAK7685969.1"/>
    </source>
</evidence>
<proteinExistence type="predicted"/>